<dbReference type="Gene3D" id="2.60.40.2440">
    <property type="entry name" value="Carbohydrate binding type-21 domain"/>
    <property type="match status" value="1"/>
</dbReference>
<dbReference type="InterPro" id="IPR050782">
    <property type="entry name" value="PP1_regulatory_subunit_3"/>
</dbReference>
<dbReference type="AlphaFoldDB" id="A0A7D9M0Y5"/>
<sequence>MVVSAVDVFCRLTKDLTDDNKEIPNVIANKAIKRRSKSVTFADSKGLALTSTFFFIKENLSPPVTRRTSIGTRLKDNKQRNDPEQPAQLLNFTSNISYEELFVKVNNTNVCLEKIVCYAFGIYGRICVKNMAYEKCVAVRYSFDAWQSCQEEIARYIPGASTDNVDSFFFHIQPPKTNTDRKMEFAIRYRVCGKDYWDNNFGDNYRLVYYKTNPVDTLNLPLLNDPPDRNI</sequence>
<dbReference type="GO" id="GO:0005979">
    <property type="term" value="P:regulation of glycogen biosynthetic process"/>
    <property type="evidence" value="ECO:0007669"/>
    <property type="project" value="TreeGrafter"/>
</dbReference>
<dbReference type="OrthoDB" id="1881at2759"/>
<proteinExistence type="predicted"/>
<dbReference type="Pfam" id="PF03370">
    <property type="entry name" value="CBM_21"/>
    <property type="match status" value="1"/>
</dbReference>
<keyword evidence="2" id="KW-1185">Reference proteome</keyword>
<protein>
    <submittedName>
        <fullName evidence="1">Phosphatase 1 regulatory subunit 3D</fullName>
    </submittedName>
</protein>
<dbReference type="PANTHER" id="PTHR12307:SF36">
    <property type="entry name" value="GLYCOGEN-BINDING SUBUNIT 76A"/>
    <property type="match status" value="1"/>
</dbReference>
<evidence type="ECO:0000313" key="1">
    <source>
        <dbReference type="EMBL" id="CAB4041702.1"/>
    </source>
</evidence>
<gene>
    <name evidence="1" type="ORF">PACLA_8A081870</name>
</gene>
<dbReference type="Proteomes" id="UP001152795">
    <property type="component" value="Unassembled WGS sequence"/>
</dbReference>
<dbReference type="InterPro" id="IPR038175">
    <property type="entry name" value="CBM21_dom_sf"/>
</dbReference>
<dbReference type="GO" id="GO:0008157">
    <property type="term" value="F:protein phosphatase 1 binding"/>
    <property type="evidence" value="ECO:0007669"/>
    <property type="project" value="TreeGrafter"/>
</dbReference>
<reference evidence="1" key="1">
    <citation type="submission" date="2020-04" db="EMBL/GenBank/DDBJ databases">
        <authorList>
            <person name="Alioto T."/>
            <person name="Alioto T."/>
            <person name="Gomez Garrido J."/>
        </authorList>
    </citation>
    <scope>NUCLEOTIDE SEQUENCE</scope>
    <source>
        <strain evidence="1">A484AB</strain>
    </source>
</reference>
<dbReference type="PROSITE" id="PS51159">
    <property type="entry name" value="CBM21"/>
    <property type="match status" value="1"/>
</dbReference>
<comment type="caution">
    <text evidence="1">The sequence shown here is derived from an EMBL/GenBank/DDBJ whole genome shotgun (WGS) entry which is preliminary data.</text>
</comment>
<name>A0A7D9M0Y5_PARCT</name>
<dbReference type="EMBL" id="CACRXK020028782">
    <property type="protein sequence ID" value="CAB4041702.1"/>
    <property type="molecule type" value="Genomic_DNA"/>
</dbReference>
<organism evidence="1 2">
    <name type="scientific">Paramuricea clavata</name>
    <name type="common">Red gorgonian</name>
    <name type="synonym">Violescent sea-whip</name>
    <dbReference type="NCBI Taxonomy" id="317549"/>
    <lineage>
        <taxon>Eukaryota</taxon>
        <taxon>Metazoa</taxon>
        <taxon>Cnidaria</taxon>
        <taxon>Anthozoa</taxon>
        <taxon>Octocorallia</taxon>
        <taxon>Malacalcyonacea</taxon>
        <taxon>Plexauridae</taxon>
        <taxon>Paramuricea</taxon>
    </lineage>
</organism>
<dbReference type="PANTHER" id="PTHR12307">
    <property type="entry name" value="PROTEIN PHOSPHATASE 1 REGULATORY SUBUNIT"/>
    <property type="match status" value="1"/>
</dbReference>
<dbReference type="GO" id="GO:0000164">
    <property type="term" value="C:protein phosphatase type 1 complex"/>
    <property type="evidence" value="ECO:0007669"/>
    <property type="project" value="TreeGrafter"/>
</dbReference>
<dbReference type="GO" id="GO:2001069">
    <property type="term" value="F:glycogen binding"/>
    <property type="evidence" value="ECO:0007669"/>
    <property type="project" value="TreeGrafter"/>
</dbReference>
<accession>A0A7D9M0Y5</accession>
<dbReference type="InterPro" id="IPR005036">
    <property type="entry name" value="CBM21_dom"/>
</dbReference>
<evidence type="ECO:0000313" key="2">
    <source>
        <dbReference type="Proteomes" id="UP001152795"/>
    </source>
</evidence>